<dbReference type="EMBL" id="MN739481">
    <property type="protein sequence ID" value="QHT07360.1"/>
    <property type="molecule type" value="Genomic_DNA"/>
</dbReference>
<protein>
    <recommendedName>
        <fullName evidence="3">CPW-WPC domain-containing protein</fullName>
    </recommendedName>
</protein>
<proteinExistence type="predicted"/>
<evidence type="ECO:0000313" key="2">
    <source>
        <dbReference type="EMBL" id="QHT07360.1"/>
    </source>
</evidence>
<feature type="transmembrane region" description="Helical" evidence="1">
    <location>
        <begin position="6"/>
        <end position="24"/>
    </location>
</feature>
<name>A0A6C0CTY9_9ZZZZ</name>
<evidence type="ECO:0000256" key="1">
    <source>
        <dbReference type="SAM" id="Phobius"/>
    </source>
</evidence>
<keyword evidence="1" id="KW-0812">Transmembrane</keyword>
<reference evidence="2" key="1">
    <citation type="journal article" date="2020" name="Nature">
        <title>Giant virus diversity and host interactions through global metagenomics.</title>
        <authorList>
            <person name="Schulz F."/>
            <person name="Roux S."/>
            <person name="Paez-Espino D."/>
            <person name="Jungbluth S."/>
            <person name="Walsh D.A."/>
            <person name="Denef V.J."/>
            <person name="McMahon K.D."/>
            <person name="Konstantinidis K.T."/>
            <person name="Eloe-Fadrosh E.A."/>
            <person name="Kyrpides N.C."/>
            <person name="Woyke T."/>
        </authorList>
    </citation>
    <scope>NUCLEOTIDE SEQUENCE</scope>
    <source>
        <strain evidence="2">GVMAG-M-3300021963-12</strain>
    </source>
</reference>
<organism evidence="2">
    <name type="scientific">viral metagenome</name>
    <dbReference type="NCBI Taxonomy" id="1070528"/>
    <lineage>
        <taxon>unclassified sequences</taxon>
        <taxon>metagenomes</taxon>
        <taxon>organismal metagenomes</taxon>
    </lineage>
</organism>
<dbReference type="AlphaFoldDB" id="A0A6C0CTY9"/>
<evidence type="ECO:0008006" key="3">
    <source>
        <dbReference type="Google" id="ProtNLM"/>
    </source>
</evidence>
<sequence>MLNPQNILISVAVLAALIFLYKLVLNPQVMPGSSGPPSVCPENWKFEDGLCKPDYETNCVPFDPTKITSKSAGCNIARSCGTVWGGKCA</sequence>
<accession>A0A6C0CTY9</accession>
<keyword evidence="1" id="KW-1133">Transmembrane helix</keyword>
<keyword evidence="1" id="KW-0472">Membrane</keyword>